<evidence type="ECO:0000313" key="3">
    <source>
        <dbReference type="EMBL" id="CAS01033.1"/>
    </source>
</evidence>
<keyword evidence="2" id="KW-0732">Signal</keyword>
<reference evidence="3 4" key="1">
    <citation type="journal article" date="2003" name="PLoS Biol.">
        <title>The genome sequence of Caenorhabditis briggsae: a platform for comparative genomics.</title>
        <authorList>
            <person name="Stein L.D."/>
            <person name="Bao Z."/>
            <person name="Blasiar D."/>
            <person name="Blumenthal T."/>
            <person name="Brent M.R."/>
            <person name="Chen N."/>
            <person name="Chinwalla A."/>
            <person name="Clarke L."/>
            <person name="Clee C."/>
            <person name="Coghlan A."/>
            <person name="Coulson A."/>
            <person name="D'Eustachio P."/>
            <person name="Fitch D.H."/>
            <person name="Fulton L.A."/>
            <person name="Fulton R.E."/>
            <person name="Griffiths-Jones S."/>
            <person name="Harris T.W."/>
            <person name="Hillier L.W."/>
            <person name="Kamath R."/>
            <person name="Kuwabara P.E."/>
            <person name="Mardis E.R."/>
            <person name="Marra M.A."/>
            <person name="Miner T.L."/>
            <person name="Minx P."/>
            <person name="Mullikin J.C."/>
            <person name="Plumb R.W."/>
            <person name="Rogers J."/>
            <person name="Schein J.E."/>
            <person name="Sohrmann M."/>
            <person name="Spieth J."/>
            <person name="Stajich J.E."/>
            <person name="Wei C."/>
            <person name="Willey D."/>
            <person name="Wilson R.K."/>
            <person name="Durbin R."/>
            <person name="Waterston R.H."/>
        </authorList>
    </citation>
    <scope>NUCLEOTIDE SEQUENCE [LARGE SCALE GENOMIC DNA]</scope>
    <source>
        <strain evidence="3 4">AF16</strain>
    </source>
</reference>
<feature type="compositionally biased region" description="Basic and acidic residues" evidence="1">
    <location>
        <begin position="50"/>
        <end position="76"/>
    </location>
</feature>
<dbReference type="CTD" id="68918499"/>
<feature type="signal peptide" evidence="2">
    <location>
        <begin position="1"/>
        <end position="25"/>
    </location>
</feature>
<accession>B6IMA3</accession>
<dbReference type="RefSeq" id="XP_045100590.1">
    <property type="nucleotide sequence ID" value="XM_045237429.1"/>
</dbReference>
<evidence type="ECO:0000313" key="4">
    <source>
        <dbReference type="Proteomes" id="UP000008549"/>
    </source>
</evidence>
<dbReference type="Proteomes" id="UP000008549">
    <property type="component" value="Unassembled WGS sequence"/>
</dbReference>
<dbReference type="GeneID" id="68918499"/>
<sequence>MITQLSSRCLLLLFFFVLLNYDVSTSRLQKKKRKRKEITPIFKKSCPANKSEEYHKNKETEKKLLEDGNERNGSKK</sequence>
<evidence type="ECO:0000256" key="2">
    <source>
        <dbReference type="SAM" id="SignalP"/>
    </source>
</evidence>
<protein>
    <submittedName>
        <fullName evidence="3">Protein CBG27039</fullName>
    </submittedName>
</protein>
<name>B6IMA3_CAEBR</name>
<proteinExistence type="predicted"/>
<dbReference type="KEGG" id="cbr:CBG_27039"/>
<evidence type="ECO:0000256" key="1">
    <source>
        <dbReference type="SAM" id="MobiDB-lite"/>
    </source>
</evidence>
<organism evidence="3 4">
    <name type="scientific">Caenorhabditis briggsae</name>
    <dbReference type="NCBI Taxonomy" id="6238"/>
    <lineage>
        <taxon>Eukaryota</taxon>
        <taxon>Metazoa</taxon>
        <taxon>Ecdysozoa</taxon>
        <taxon>Nematoda</taxon>
        <taxon>Chromadorea</taxon>
        <taxon>Rhabditida</taxon>
        <taxon>Rhabditina</taxon>
        <taxon>Rhabditomorpha</taxon>
        <taxon>Rhabditoidea</taxon>
        <taxon>Rhabditidae</taxon>
        <taxon>Peloderinae</taxon>
        <taxon>Caenorhabditis</taxon>
    </lineage>
</organism>
<feature type="chain" id="PRO_5002844350" evidence="2">
    <location>
        <begin position="26"/>
        <end position="76"/>
    </location>
</feature>
<dbReference type="InParanoid" id="B6IMA3"/>
<reference evidence="3 4" key="2">
    <citation type="journal article" date="2011" name="PLoS Genet.">
        <title>Caenorhabditis briggsae recombinant inbred line genotypes reveal inter-strain incompatibility and the evolution of recombination.</title>
        <authorList>
            <person name="Ross J.A."/>
            <person name="Koboldt D.C."/>
            <person name="Staisch J.E."/>
            <person name="Chamberlin H.M."/>
            <person name="Gupta B.P."/>
            <person name="Miller R.D."/>
            <person name="Baird S.E."/>
            <person name="Haag E.S."/>
        </authorList>
    </citation>
    <scope>NUCLEOTIDE SEQUENCE [LARGE SCALE GENOMIC DNA]</scope>
    <source>
        <strain evidence="3 4">AF16</strain>
    </source>
</reference>
<keyword evidence="4" id="KW-1185">Reference proteome</keyword>
<gene>
    <name evidence="3" type="ORF">CBG27039</name>
    <name evidence="3" type="ORF">CBG_27039</name>
</gene>
<dbReference type="EMBL" id="HE601533">
    <property type="protein sequence ID" value="CAS01033.1"/>
    <property type="molecule type" value="Genomic_DNA"/>
</dbReference>
<feature type="region of interest" description="Disordered" evidence="1">
    <location>
        <begin position="48"/>
        <end position="76"/>
    </location>
</feature>
<dbReference type="HOGENOM" id="CLU_2656680_0_0_1"/>
<dbReference type="AlphaFoldDB" id="B6IMA3"/>